<dbReference type="Proteomes" id="UP000199501">
    <property type="component" value="Unassembled WGS sequence"/>
</dbReference>
<dbReference type="InterPro" id="IPR017927">
    <property type="entry name" value="FAD-bd_FR_type"/>
</dbReference>
<keyword evidence="4" id="KW-0479">Metal-binding</keyword>
<dbReference type="InterPro" id="IPR001433">
    <property type="entry name" value="OxRdtase_FAD/NAD-bd"/>
</dbReference>
<dbReference type="GO" id="GO:0046872">
    <property type="term" value="F:metal ion binding"/>
    <property type="evidence" value="ECO:0007669"/>
    <property type="project" value="UniProtKB-KW"/>
</dbReference>
<keyword evidence="7" id="KW-0408">Iron</keyword>
<evidence type="ECO:0000259" key="9">
    <source>
        <dbReference type="PROSITE" id="PS51384"/>
    </source>
</evidence>
<dbReference type="PANTHER" id="PTHR47354:SF8">
    <property type="entry name" value="1,2-PHENYLACETYL-COA EPOXIDASE, SUBUNIT E"/>
    <property type="match status" value="1"/>
</dbReference>
<dbReference type="Gene3D" id="3.40.50.80">
    <property type="entry name" value="Nucleotide-binding domain of ferredoxin-NADP reductase (FNR) module"/>
    <property type="match status" value="1"/>
</dbReference>
<evidence type="ECO:0000256" key="5">
    <source>
        <dbReference type="ARBA" id="ARBA00022827"/>
    </source>
</evidence>
<dbReference type="GO" id="GO:0004497">
    <property type="term" value="F:monooxygenase activity"/>
    <property type="evidence" value="ECO:0007669"/>
    <property type="project" value="UniProtKB-KW"/>
</dbReference>
<dbReference type="PANTHER" id="PTHR47354">
    <property type="entry name" value="NADH OXIDOREDUCTASE HCR"/>
    <property type="match status" value="1"/>
</dbReference>
<dbReference type="Pfam" id="PF00175">
    <property type="entry name" value="NAD_binding_1"/>
    <property type="match status" value="1"/>
</dbReference>
<evidence type="ECO:0000256" key="6">
    <source>
        <dbReference type="ARBA" id="ARBA00023002"/>
    </source>
</evidence>
<dbReference type="GO" id="GO:0051537">
    <property type="term" value="F:2 iron, 2 sulfur cluster binding"/>
    <property type="evidence" value="ECO:0007669"/>
    <property type="project" value="UniProtKB-KW"/>
</dbReference>
<dbReference type="InterPro" id="IPR050415">
    <property type="entry name" value="MRET"/>
</dbReference>
<evidence type="ECO:0000256" key="1">
    <source>
        <dbReference type="ARBA" id="ARBA00001974"/>
    </source>
</evidence>
<evidence type="ECO:0000256" key="8">
    <source>
        <dbReference type="ARBA" id="ARBA00023014"/>
    </source>
</evidence>
<evidence type="ECO:0000313" key="11">
    <source>
        <dbReference type="Proteomes" id="UP000199501"/>
    </source>
</evidence>
<dbReference type="CDD" id="cd06214">
    <property type="entry name" value="PA_degradation_oxidoreductase_like"/>
    <property type="match status" value="1"/>
</dbReference>
<evidence type="ECO:0000256" key="4">
    <source>
        <dbReference type="ARBA" id="ARBA00022723"/>
    </source>
</evidence>
<dbReference type="PRINTS" id="PR00371">
    <property type="entry name" value="FPNCR"/>
</dbReference>
<dbReference type="EMBL" id="FMZZ01000014">
    <property type="protein sequence ID" value="SDD61271.1"/>
    <property type="molecule type" value="Genomic_DNA"/>
</dbReference>
<keyword evidence="5" id="KW-0274">FAD</keyword>
<dbReference type="Pfam" id="PF00970">
    <property type="entry name" value="FAD_binding_6"/>
    <property type="match status" value="1"/>
</dbReference>
<evidence type="ECO:0000256" key="2">
    <source>
        <dbReference type="ARBA" id="ARBA00022630"/>
    </source>
</evidence>
<reference evidence="11" key="1">
    <citation type="submission" date="2016-10" db="EMBL/GenBank/DDBJ databases">
        <authorList>
            <person name="Varghese N."/>
            <person name="Submissions S."/>
        </authorList>
    </citation>
    <scope>NUCLEOTIDE SEQUENCE [LARGE SCALE GENOMIC DNA]</scope>
    <source>
        <strain evidence="11">IBRC-M 10403</strain>
    </source>
</reference>
<dbReference type="SUPFAM" id="SSF63380">
    <property type="entry name" value="Riboflavin synthase domain-like"/>
    <property type="match status" value="1"/>
</dbReference>
<dbReference type="PRINTS" id="PR00410">
    <property type="entry name" value="PHEHYDRXLASE"/>
</dbReference>
<gene>
    <name evidence="10" type="ORF">SAMN05216174_11429</name>
</gene>
<evidence type="ECO:0000256" key="7">
    <source>
        <dbReference type="ARBA" id="ARBA00023004"/>
    </source>
</evidence>
<dbReference type="InterPro" id="IPR039261">
    <property type="entry name" value="FNR_nucleotide-bd"/>
</dbReference>
<dbReference type="Gene3D" id="2.40.30.10">
    <property type="entry name" value="Translation factors"/>
    <property type="match status" value="1"/>
</dbReference>
<name>A0A1G6W604_9PSEU</name>
<dbReference type="GO" id="GO:0050660">
    <property type="term" value="F:flavin adenine dinucleotide binding"/>
    <property type="evidence" value="ECO:0007669"/>
    <property type="project" value="TreeGrafter"/>
</dbReference>
<keyword evidence="11" id="KW-1185">Reference proteome</keyword>
<sequence>MTEPTALTALTALTSHPLRVAEVIAETPDARSVVFEGAFDYRPGQFLTVRVPSDRTGSVARCYSLSSSPHTGEPLQVTVKRTAGGYASNWVCDTVAPGSVLEVLPPSGVFTPRSLDADLLLFAGGSGITPVISIVKSALLRGAGEVVLVYANRDAESVIFAERLAGLAAEHPGRLSVTHWLESERGLPTVADLVALASPHADHDAFTCGPAPFMAAVTDALKALGFPRERRRQERFASLAANVFERAVPSPLTRAE</sequence>
<keyword evidence="6" id="KW-0560">Oxidoreductase</keyword>
<dbReference type="SUPFAM" id="SSF52343">
    <property type="entry name" value="Ferredoxin reductase-like, C-terminal NADP-linked domain"/>
    <property type="match status" value="1"/>
</dbReference>
<dbReference type="STRING" id="1271860.SAMN05216174_11429"/>
<keyword evidence="10" id="KW-0503">Monooxygenase</keyword>
<dbReference type="InterPro" id="IPR017938">
    <property type="entry name" value="Riboflavin_synthase-like_b-brl"/>
</dbReference>
<accession>A0A1G6W604</accession>
<keyword evidence="2" id="KW-0285">Flavoprotein</keyword>
<protein>
    <submittedName>
        <fullName evidence="10">3-ketosteroid 9alpha-monooxygenase subunit B</fullName>
    </submittedName>
</protein>
<keyword evidence="3" id="KW-0001">2Fe-2S</keyword>
<organism evidence="10 11">
    <name type="scientific">Actinokineospora iranica</name>
    <dbReference type="NCBI Taxonomy" id="1271860"/>
    <lineage>
        <taxon>Bacteria</taxon>
        <taxon>Bacillati</taxon>
        <taxon>Actinomycetota</taxon>
        <taxon>Actinomycetes</taxon>
        <taxon>Pseudonocardiales</taxon>
        <taxon>Pseudonocardiaceae</taxon>
        <taxon>Actinokineospora</taxon>
    </lineage>
</organism>
<proteinExistence type="predicted"/>
<keyword evidence="8" id="KW-0411">Iron-sulfur</keyword>
<comment type="cofactor">
    <cofactor evidence="1">
        <name>FAD</name>
        <dbReference type="ChEBI" id="CHEBI:57692"/>
    </cofactor>
</comment>
<evidence type="ECO:0000256" key="3">
    <source>
        <dbReference type="ARBA" id="ARBA00022714"/>
    </source>
</evidence>
<evidence type="ECO:0000313" key="10">
    <source>
        <dbReference type="EMBL" id="SDD61271.1"/>
    </source>
</evidence>
<dbReference type="InterPro" id="IPR001709">
    <property type="entry name" value="Flavoprot_Pyr_Nucl_cyt_Rdtase"/>
</dbReference>
<dbReference type="InterPro" id="IPR008333">
    <property type="entry name" value="Cbr1-like_FAD-bd_dom"/>
</dbReference>
<feature type="domain" description="FAD-binding FR-type" evidence="9">
    <location>
        <begin position="13"/>
        <end position="113"/>
    </location>
</feature>
<dbReference type="AlphaFoldDB" id="A0A1G6W604"/>
<dbReference type="PROSITE" id="PS51384">
    <property type="entry name" value="FAD_FR"/>
    <property type="match status" value="1"/>
</dbReference>